<evidence type="ECO:0000256" key="4">
    <source>
        <dbReference type="ARBA" id="ARBA00022771"/>
    </source>
</evidence>
<proteinExistence type="predicted"/>
<dbReference type="GO" id="GO:0008270">
    <property type="term" value="F:zinc ion binding"/>
    <property type="evidence" value="ECO:0007669"/>
    <property type="project" value="UniProtKB-KW"/>
</dbReference>
<name>A0A8S4Q427_OWEFU</name>
<evidence type="ECO:0000313" key="10">
    <source>
        <dbReference type="EMBL" id="CAH1801536.1"/>
    </source>
</evidence>
<keyword evidence="11" id="KW-1185">Reference proteome</keyword>
<evidence type="ECO:0000259" key="9">
    <source>
        <dbReference type="PROSITE" id="PS50157"/>
    </source>
</evidence>
<reference evidence="10" key="1">
    <citation type="submission" date="2022-03" db="EMBL/GenBank/DDBJ databases">
        <authorList>
            <person name="Martin C."/>
        </authorList>
    </citation>
    <scope>NUCLEOTIDE SEQUENCE</scope>
</reference>
<feature type="non-terminal residue" evidence="10">
    <location>
        <position position="325"/>
    </location>
</feature>
<dbReference type="SMART" id="SM00355">
    <property type="entry name" value="ZnF_C2H2"/>
    <property type="match status" value="4"/>
</dbReference>
<accession>A0A8S4Q427</accession>
<keyword evidence="5" id="KW-0862">Zinc</keyword>
<feature type="domain" description="C2H2-type" evidence="9">
    <location>
        <begin position="293"/>
        <end position="320"/>
    </location>
</feature>
<feature type="domain" description="C2H2-type" evidence="9">
    <location>
        <begin position="181"/>
        <end position="208"/>
    </location>
</feature>
<evidence type="ECO:0000256" key="7">
    <source>
        <dbReference type="ARBA" id="ARBA00023242"/>
    </source>
</evidence>
<dbReference type="FunFam" id="3.30.160.60:FF:001158">
    <property type="entry name" value="zinc finger protein 22"/>
    <property type="match status" value="1"/>
</dbReference>
<gene>
    <name evidence="10" type="ORF">OFUS_LOCUS25323</name>
</gene>
<dbReference type="FunFam" id="3.30.160.60:FF:001119">
    <property type="entry name" value="zinc finger protein 408"/>
    <property type="match status" value="1"/>
</dbReference>
<dbReference type="InterPro" id="IPR036236">
    <property type="entry name" value="Znf_C2H2_sf"/>
</dbReference>
<keyword evidence="4 8" id="KW-0863">Zinc-finger</keyword>
<comment type="subcellular location">
    <subcellularLocation>
        <location evidence="1">Nucleus</location>
    </subcellularLocation>
</comment>
<evidence type="ECO:0000256" key="2">
    <source>
        <dbReference type="ARBA" id="ARBA00022723"/>
    </source>
</evidence>
<dbReference type="Proteomes" id="UP000749559">
    <property type="component" value="Unassembled WGS sequence"/>
</dbReference>
<dbReference type="PROSITE" id="PS50157">
    <property type="entry name" value="ZINC_FINGER_C2H2_2"/>
    <property type="match status" value="5"/>
</dbReference>
<dbReference type="PANTHER" id="PTHR16515">
    <property type="entry name" value="PR DOMAIN ZINC FINGER PROTEIN"/>
    <property type="match status" value="1"/>
</dbReference>
<sequence>MDTKDDLKQSLNEPIIKKEIIDSFDEIGSETHNVTVHQRIDDNDVKVELDCLGDTQETKMIDEVSHNVTVYHKVSDNDLKAELDCMGDKTRDTNMIDDSKFVVKEELDSEADDIHVREEITYEKLEVNDIELDGTEAKYDSPQTNISVQNRFSECDVNYVKGYVEPDLGYEVNDTIYAATLKCESFDQCFSKQSALKSQTRTHTREKPYECEHCEKCFSRHWTLNTHIMTHTGEKPFKCKHCEKCFSRNSTLKTHIMTHTGEKPFQCKRCGKCFLQKGNLKEHYRIHTGEKPFKCEHCEKCFSKQSSLKTHKVTHAGERPFKCEH</sequence>
<dbReference type="GO" id="GO:0000122">
    <property type="term" value="P:negative regulation of transcription by RNA polymerase II"/>
    <property type="evidence" value="ECO:0007669"/>
    <property type="project" value="UniProtKB-ARBA"/>
</dbReference>
<dbReference type="Pfam" id="PF00096">
    <property type="entry name" value="zf-C2H2"/>
    <property type="match status" value="4"/>
</dbReference>
<evidence type="ECO:0000256" key="8">
    <source>
        <dbReference type="PROSITE-ProRule" id="PRU00042"/>
    </source>
</evidence>
<dbReference type="GO" id="GO:0003677">
    <property type="term" value="F:DNA binding"/>
    <property type="evidence" value="ECO:0007669"/>
    <property type="project" value="UniProtKB-KW"/>
</dbReference>
<dbReference type="PROSITE" id="PS00028">
    <property type="entry name" value="ZINC_FINGER_C2H2_1"/>
    <property type="match status" value="4"/>
</dbReference>
<keyword evidence="7" id="KW-0539">Nucleus</keyword>
<dbReference type="EMBL" id="CAIIXF020000012">
    <property type="protein sequence ID" value="CAH1801536.1"/>
    <property type="molecule type" value="Genomic_DNA"/>
</dbReference>
<feature type="domain" description="C2H2-type" evidence="9">
    <location>
        <begin position="265"/>
        <end position="292"/>
    </location>
</feature>
<keyword evidence="2" id="KW-0479">Metal-binding</keyword>
<keyword evidence="3" id="KW-0677">Repeat</keyword>
<comment type="caution">
    <text evidence="10">The sequence shown here is derived from an EMBL/GenBank/DDBJ whole genome shotgun (WGS) entry which is preliminary data.</text>
</comment>
<evidence type="ECO:0000313" key="11">
    <source>
        <dbReference type="Proteomes" id="UP000749559"/>
    </source>
</evidence>
<evidence type="ECO:0000256" key="1">
    <source>
        <dbReference type="ARBA" id="ARBA00004123"/>
    </source>
</evidence>
<dbReference type="AlphaFoldDB" id="A0A8S4Q427"/>
<dbReference type="OrthoDB" id="6156513at2759"/>
<dbReference type="InterPro" id="IPR013087">
    <property type="entry name" value="Znf_C2H2_type"/>
</dbReference>
<evidence type="ECO:0000256" key="6">
    <source>
        <dbReference type="ARBA" id="ARBA00023125"/>
    </source>
</evidence>
<feature type="domain" description="C2H2-type" evidence="9">
    <location>
        <begin position="209"/>
        <end position="236"/>
    </location>
</feature>
<evidence type="ECO:0000256" key="5">
    <source>
        <dbReference type="ARBA" id="ARBA00022833"/>
    </source>
</evidence>
<evidence type="ECO:0000256" key="3">
    <source>
        <dbReference type="ARBA" id="ARBA00022737"/>
    </source>
</evidence>
<dbReference type="PANTHER" id="PTHR16515:SF49">
    <property type="entry name" value="GASTRULA ZINC FINGER PROTEIN XLCGF49.1-LIKE-RELATED"/>
    <property type="match status" value="1"/>
</dbReference>
<dbReference type="FunFam" id="3.30.160.60:FF:000557">
    <property type="entry name" value="zinc finger and SCAN domain-containing protein 29"/>
    <property type="match status" value="1"/>
</dbReference>
<organism evidence="10 11">
    <name type="scientific">Owenia fusiformis</name>
    <name type="common">Polychaete worm</name>
    <dbReference type="NCBI Taxonomy" id="6347"/>
    <lineage>
        <taxon>Eukaryota</taxon>
        <taxon>Metazoa</taxon>
        <taxon>Spiralia</taxon>
        <taxon>Lophotrochozoa</taxon>
        <taxon>Annelida</taxon>
        <taxon>Polychaeta</taxon>
        <taxon>Sedentaria</taxon>
        <taxon>Canalipalpata</taxon>
        <taxon>Sabellida</taxon>
        <taxon>Oweniida</taxon>
        <taxon>Oweniidae</taxon>
        <taxon>Owenia</taxon>
    </lineage>
</organism>
<dbReference type="SUPFAM" id="SSF57667">
    <property type="entry name" value="beta-beta-alpha zinc fingers"/>
    <property type="match status" value="3"/>
</dbReference>
<dbReference type="InterPro" id="IPR050331">
    <property type="entry name" value="Zinc_finger"/>
</dbReference>
<dbReference type="Gene3D" id="3.30.160.60">
    <property type="entry name" value="Classic Zinc Finger"/>
    <property type="match status" value="5"/>
</dbReference>
<dbReference type="FunFam" id="3.30.160.60:FF:001465">
    <property type="entry name" value="Zinc finger protein 560"/>
    <property type="match status" value="1"/>
</dbReference>
<feature type="domain" description="C2H2-type" evidence="9">
    <location>
        <begin position="237"/>
        <end position="264"/>
    </location>
</feature>
<protein>
    <recommendedName>
        <fullName evidence="9">C2H2-type domain-containing protein</fullName>
    </recommendedName>
</protein>
<keyword evidence="6" id="KW-0238">DNA-binding</keyword>
<dbReference type="GO" id="GO:0005634">
    <property type="term" value="C:nucleus"/>
    <property type="evidence" value="ECO:0007669"/>
    <property type="project" value="UniProtKB-SubCell"/>
</dbReference>